<dbReference type="PANTHER" id="PTHR46230:SF6">
    <property type="entry name" value="PROTEIN BOLA1, CHLOROPLASTIC"/>
    <property type="match status" value="1"/>
</dbReference>
<comment type="subcellular location">
    <subcellularLocation>
        <location evidence="1">Plastid</location>
        <location evidence="1">Chloroplast</location>
    </subcellularLocation>
</comment>
<protein>
    <recommendedName>
        <fullName evidence="7">BolA protein</fullName>
    </recommendedName>
</protein>
<organism evidence="6">
    <name type="scientific">Araucaria cunninghamii</name>
    <name type="common">Hoop pine</name>
    <name type="synonym">Moreton Bay pine</name>
    <dbReference type="NCBI Taxonomy" id="56994"/>
    <lineage>
        <taxon>Eukaryota</taxon>
        <taxon>Viridiplantae</taxon>
        <taxon>Streptophyta</taxon>
        <taxon>Embryophyta</taxon>
        <taxon>Tracheophyta</taxon>
        <taxon>Spermatophyta</taxon>
        <taxon>Pinopsida</taxon>
        <taxon>Pinidae</taxon>
        <taxon>Conifers II</taxon>
        <taxon>Araucariales</taxon>
        <taxon>Araucariaceae</taxon>
        <taxon>Araucaria</taxon>
    </lineage>
</organism>
<evidence type="ECO:0000256" key="2">
    <source>
        <dbReference type="ARBA" id="ARBA00022528"/>
    </source>
</evidence>
<evidence type="ECO:0000256" key="4">
    <source>
        <dbReference type="ARBA" id="ARBA00022946"/>
    </source>
</evidence>
<dbReference type="FunFam" id="3.30.300.90:FF:000004">
    <property type="entry name" value="SufE-like protein, chloroplastic"/>
    <property type="match status" value="1"/>
</dbReference>
<dbReference type="AlphaFoldDB" id="A0A0D6QVA3"/>
<dbReference type="InterPro" id="IPR002634">
    <property type="entry name" value="BolA"/>
</dbReference>
<keyword evidence="2" id="KW-0150">Chloroplast</keyword>
<dbReference type="SUPFAM" id="SSF82657">
    <property type="entry name" value="BolA-like"/>
    <property type="match status" value="1"/>
</dbReference>
<reference evidence="6" key="1">
    <citation type="submission" date="2015-03" db="EMBL/GenBank/DDBJ databases">
        <title>A transcriptome of Araucaria cunninghamii, an australian fine timber species.</title>
        <authorList>
            <person name="Jing Yi C.J.Y."/>
            <person name="Yin San L.Y.S."/>
            <person name="Abdul Karim S.S."/>
            <person name="Wan Azmi N.N."/>
            <person name="Hercus R.R."/>
            <person name="Croft L.L."/>
        </authorList>
    </citation>
    <scope>NUCLEOTIDE SEQUENCE</scope>
    <source>
        <strain evidence="6">MI0301</strain>
        <tissue evidence="6">Leaf</tissue>
    </source>
</reference>
<name>A0A0D6QVA3_ARACU</name>
<comment type="similarity">
    <text evidence="5">Belongs to the BolA/IbaG family.</text>
</comment>
<dbReference type="Pfam" id="PF01722">
    <property type="entry name" value="BolA"/>
    <property type="match status" value="1"/>
</dbReference>
<evidence type="ECO:0000313" key="6">
    <source>
        <dbReference type="EMBL" id="JAG95497.1"/>
    </source>
</evidence>
<dbReference type="PIRSF" id="PIRSF003113">
    <property type="entry name" value="BolA"/>
    <property type="match status" value="1"/>
</dbReference>
<dbReference type="GO" id="GO:0009507">
    <property type="term" value="C:chloroplast"/>
    <property type="evidence" value="ECO:0007669"/>
    <property type="project" value="UniProtKB-SubCell"/>
</dbReference>
<keyword evidence="4" id="KW-0809">Transit peptide</keyword>
<dbReference type="InterPro" id="IPR036065">
    <property type="entry name" value="BolA-like_sf"/>
</dbReference>
<sequence length="107" mass="11814">MGSRGSGPILGVIMSRASRIRQKLESTLEPTMLEVEDVSYQHAGHEGIKGSSATETHFNLKIVSPKFEGQNLVKRHRFVYDLLNEELKTGLHALSIVAKTPAEVQSK</sequence>
<accession>A0A0D6QVA3</accession>
<evidence type="ECO:0000256" key="5">
    <source>
        <dbReference type="RuleBase" id="RU003860"/>
    </source>
</evidence>
<dbReference type="Gene3D" id="3.30.300.90">
    <property type="entry name" value="BolA-like"/>
    <property type="match status" value="1"/>
</dbReference>
<dbReference type="GO" id="GO:0016226">
    <property type="term" value="P:iron-sulfur cluster assembly"/>
    <property type="evidence" value="ECO:0007669"/>
    <property type="project" value="TreeGrafter"/>
</dbReference>
<evidence type="ECO:0000256" key="3">
    <source>
        <dbReference type="ARBA" id="ARBA00022640"/>
    </source>
</evidence>
<keyword evidence="3" id="KW-0934">Plastid</keyword>
<proteinExistence type="inferred from homology"/>
<dbReference type="PANTHER" id="PTHR46230">
    <property type="match status" value="1"/>
</dbReference>
<dbReference type="EMBL" id="GCKF01040381">
    <property type="protein sequence ID" value="JAG95497.1"/>
    <property type="molecule type" value="Transcribed_RNA"/>
</dbReference>
<evidence type="ECO:0000256" key="1">
    <source>
        <dbReference type="ARBA" id="ARBA00004229"/>
    </source>
</evidence>
<evidence type="ECO:0008006" key="7">
    <source>
        <dbReference type="Google" id="ProtNLM"/>
    </source>
</evidence>